<dbReference type="AlphaFoldDB" id="A0AAP0WND9"/>
<dbReference type="InterPro" id="IPR024752">
    <property type="entry name" value="Myb/SANT-like_dom"/>
</dbReference>
<sequence>MYHKVYQTRSFNAKEKVKYLMWTSEMDRCLTKILVEQAKNGNKVDNTFKPAAYTAALEALNENFGLDLTKEHIRNRLKTWKKQYGVLKELLAQNGFKWDEARKMVVADNSVWNDYIKAHPDAGIFRAKFIENYDELCIIIGNNQAIASCSENGAENDVDLTADKEAVDTAIVSEVRSDEKPSKNLRWTEEMDRCLGEILVEQVKKGHKIDNILQREAYDTAHTALSEKFGPDLTRDHIRNRLRTWKKQYGVLKELLSHAGFEWDETRKTIIANDSVWNDYVKTHPDARLFRGRVVENRNDLWIIFGSNDAFESCLKKSDALPSLTPDNEAAEVADTSQIQSVSPKEQSKYMTWTKEMDNCLGKILVEQARQGNKIDTNLKSPAYTVAVAALNNRFQLELMKDHIRNRIRTWKRQYGVLKELLEQSGFKWDEMRKMVIADDSAWDDYTKICPDSRIFRARVVENYNYWCIIFGNNNVIESHLRTSDDAMCLATDFEVVETLDSSHVRCGANVKDQAKNMRWTNEMDRYLSKILVEQVRLGNKNKSDNKLKPAAYVAAVSALSERFQMDLSKDHVKNRLKTWKKLFGIVKELLDQSGFEWNKRRKMVIANDFVWNKYIKINPDARLLQGRVIENYDQLCIIIGTDDPTESCSQNGDEVDLDLTADNEGLDTEDVFLNRSDNAKEKGKYIIWTDEMDRCLTENLLEQVKLGNKLEKNFKPVAYTTALTALNEKFALDLAKENIRSRLKTWKKLYGLVKELLSHSGFEWDESRKMVVANDSVWIEYIKRHPDARFLRARSIENYNELRIIIGNEQATEYWSRTNAKVDLTPRLNNEEHVETPVQMIMVDEEMSHGDTGDGMQASSQQTRARPSSSSHSKQPFRKRRASDVMVEMMSAMAANIGRIADALTESNKTVCLNELFGMVQKIPGFDDDLIIEACEYLSFDDKRAMMFMKLDERLRKMWLLKRLRGQHS</sequence>
<evidence type="ECO:0000313" key="4">
    <source>
        <dbReference type="Proteomes" id="UP001415857"/>
    </source>
</evidence>
<feature type="compositionally biased region" description="Polar residues" evidence="1">
    <location>
        <begin position="858"/>
        <end position="875"/>
    </location>
</feature>
<dbReference type="PANTHER" id="PTHR46929:SF29">
    <property type="entry name" value="MYB_SANT-LIKE DOMAIN-CONTAINING PROTEIN"/>
    <property type="match status" value="1"/>
</dbReference>
<dbReference type="PANTHER" id="PTHR46929">
    <property type="entry name" value="EXPRESSED PROTEIN"/>
    <property type="match status" value="1"/>
</dbReference>
<feature type="domain" description="Myb/SANT-like" evidence="2">
    <location>
        <begin position="519"/>
        <end position="615"/>
    </location>
</feature>
<feature type="domain" description="Myb/SANT-like" evidence="2">
    <location>
        <begin position="21"/>
        <end position="115"/>
    </location>
</feature>
<gene>
    <name evidence="3" type="ORF">L1049_019112</name>
</gene>
<feature type="domain" description="Myb/SANT-like" evidence="2">
    <location>
        <begin position="186"/>
        <end position="280"/>
    </location>
</feature>
<reference evidence="3 4" key="1">
    <citation type="journal article" date="2024" name="Plant J.">
        <title>Genome sequences and population genomics reveal climatic adaptation and genomic divergence between two closely related sweetgum species.</title>
        <authorList>
            <person name="Xu W.Q."/>
            <person name="Ren C.Q."/>
            <person name="Zhang X.Y."/>
            <person name="Comes H.P."/>
            <person name="Liu X.H."/>
            <person name="Li Y.G."/>
            <person name="Kettle C.J."/>
            <person name="Jalonen R."/>
            <person name="Gaisberger H."/>
            <person name="Ma Y.Z."/>
            <person name="Qiu Y.X."/>
        </authorList>
    </citation>
    <scope>NUCLEOTIDE SEQUENCE [LARGE SCALE GENOMIC DNA]</scope>
    <source>
        <strain evidence="3">Hangzhou</strain>
    </source>
</reference>
<comment type="caution">
    <text evidence="3">The sequence shown here is derived from an EMBL/GenBank/DDBJ whole genome shotgun (WGS) entry which is preliminary data.</text>
</comment>
<evidence type="ECO:0000256" key="1">
    <source>
        <dbReference type="SAM" id="MobiDB-lite"/>
    </source>
</evidence>
<feature type="region of interest" description="Disordered" evidence="1">
    <location>
        <begin position="849"/>
        <end position="882"/>
    </location>
</feature>
<evidence type="ECO:0000313" key="3">
    <source>
        <dbReference type="EMBL" id="KAK9274298.1"/>
    </source>
</evidence>
<organism evidence="3 4">
    <name type="scientific">Liquidambar formosana</name>
    <name type="common">Formosan gum</name>
    <dbReference type="NCBI Taxonomy" id="63359"/>
    <lineage>
        <taxon>Eukaryota</taxon>
        <taxon>Viridiplantae</taxon>
        <taxon>Streptophyta</taxon>
        <taxon>Embryophyta</taxon>
        <taxon>Tracheophyta</taxon>
        <taxon>Spermatophyta</taxon>
        <taxon>Magnoliopsida</taxon>
        <taxon>eudicotyledons</taxon>
        <taxon>Gunneridae</taxon>
        <taxon>Pentapetalae</taxon>
        <taxon>Saxifragales</taxon>
        <taxon>Altingiaceae</taxon>
        <taxon>Liquidambar</taxon>
    </lineage>
</organism>
<keyword evidence="4" id="KW-1185">Reference proteome</keyword>
<proteinExistence type="predicted"/>
<name>A0AAP0WND9_LIQFO</name>
<dbReference type="EMBL" id="JBBPBK010000012">
    <property type="protein sequence ID" value="KAK9274298.1"/>
    <property type="molecule type" value="Genomic_DNA"/>
</dbReference>
<dbReference type="Pfam" id="PF12776">
    <property type="entry name" value="Myb_DNA-bind_3"/>
    <property type="match status" value="5"/>
</dbReference>
<feature type="domain" description="Myb/SANT-like" evidence="2">
    <location>
        <begin position="352"/>
        <end position="446"/>
    </location>
</feature>
<evidence type="ECO:0000259" key="2">
    <source>
        <dbReference type="Pfam" id="PF12776"/>
    </source>
</evidence>
<protein>
    <recommendedName>
        <fullName evidence="2">Myb/SANT-like domain-containing protein</fullName>
    </recommendedName>
</protein>
<feature type="domain" description="Myb/SANT-like" evidence="2">
    <location>
        <begin position="689"/>
        <end position="782"/>
    </location>
</feature>
<accession>A0AAP0WND9</accession>
<dbReference type="Proteomes" id="UP001415857">
    <property type="component" value="Unassembled WGS sequence"/>
</dbReference>